<comment type="caution">
    <text evidence="2">The sequence shown here is derived from an EMBL/GenBank/DDBJ whole genome shotgun (WGS) entry which is preliminary data.</text>
</comment>
<keyword evidence="3" id="KW-1185">Reference proteome</keyword>
<name>A0A940N309_9PROT</name>
<proteinExistence type="predicted"/>
<keyword evidence="2" id="KW-0378">Hydrolase</keyword>
<accession>A0A940N309</accession>
<dbReference type="InterPro" id="IPR029058">
    <property type="entry name" value="AB_hydrolase_fold"/>
</dbReference>
<dbReference type="Pfam" id="PF07859">
    <property type="entry name" value="Abhydrolase_3"/>
    <property type="match status" value="1"/>
</dbReference>
<dbReference type="InterPro" id="IPR013094">
    <property type="entry name" value="AB_hydrolase_3"/>
</dbReference>
<dbReference type="GO" id="GO:0016787">
    <property type="term" value="F:hydrolase activity"/>
    <property type="evidence" value="ECO:0007669"/>
    <property type="project" value="UniProtKB-KW"/>
</dbReference>
<protein>
    <submittedName>
        <fullName evidence="2">Alpha/beta hydrolase fold domain-containing protein</fullName>
    </submittedName>
</protein>
<evidence type="ECO:0000313" key="2">
    <source>
        <dbReference type="EMBL" id="MBP0495091.1"/>
    </source>
</evidence>
<dbReference type="EMBL" id="JAGIZA010000014">
    <property type="protein sequence ID" value="MBP0495091.1"/>
    <property type="molecule type" value="Genomic_DNA"/>
</dbReference>
<sequence>MGRTLVVCPNTSNDVCSCSSTPLGLLGVETCQNWSIVGRQLRRMLHPQAAVAFPAKLSHTASVLHGPQRLSGLKPSSSSLTVRWLPASAGAETRRIAKRSHRQCPIIRCSGRAVASRVSRSVRKVAVGTAFIDRPIVEQMAASCGGPADLRDPAISPLYADLAELPPALFTVGTIDPLLDDTLFMHMHVRNDLVV</sequence>
<gene>
    <name evidence="2" type="ORF">J5Y10_20075</name>
</gene>
<organism evidence="2 3">
    <name type="scientific">Roseomonas indoligenes</name>
    <dbReference type="NCBI Taxonomy" id="2820811"/>
    <lineage>
        <taxon>Bacteria</taxon>
        <taxon>Pseudomonadati</taxon>
        <taxon>Pseudomonadota</taxon>
        <taxon>Alphaproteobacteria</taxon>
        <taxon>Acetobacterales</taxon>
        <taxon>Roseomonadaceae</taxon>
        <taxon>Roseomonas</taxon>
    </lineage>
</organism>
<evidence type="ECO:0000259" key="1">
    <source>
        <dbReference type="Pfam" id="PF07859"/>
    </source>
</evidence>
<dbReference type="Proteomes" id="UP000677537">
    <property type="component" value="Unassembled WGS sequence"/>
</dbReference>
<feature type="domain" description="Alpha/beta hydrolase fold-3" evidence="1">
    <location>
        <begin position="127"/>
        <end position="189"/>
    </location>
</feature>
<dbReference type="SUPFAM" id="SSF53474">
    <property type="entry name" value="alpha/beta-Hydrolases"/>
    <property type="match status" value="1"/>
</dbReference>
<dbReference type="AlphaFoldDB" id="A0A940N309"/>
<evidence type="ECO:0000313" key="3">
    <source>
        <dbReference type="Proteomes" id="UP000677537"/>
    </source>
</evidence>
<reference evidence="2" key="1">
    <citation type="submission" date="2021-03" db="EMBL/GenBank/DDBJ databases">
        <authorList>
            <person name="So Y."/>
        </authorList>
    </citation>
    <scope>NUCLEOTIDE SEQUENCE</scope>
    <source>
        <strain evidence="2">SG15</strain>
    </source>
</reference>
<dbReference type="Gene3D" id="3.40.50.1820">
    <property type="entry name" value="alpha/beta hydrolase"/>
    <property type="match status" value="1"/>
</dbReference>